<dbReference type="AlphaFoldDB" id="A0AAX4P2I4"/>
<proteinExistence type="inferred from homology"/>
<dbReference type="Proteomes" id="UP001472866">
    <property type="component" value="Chromosome 02"/>
</dbReference>
<reference evidence="4 5" key="1">
    <citation type="submission" date="2024-03" db="EMBL/GenBank/DDBJ databases">
        <title>Complete genome sequence of the green alga Chloropicon roscoffensis RCC1871.</title>
        <authorList>
            <person name="Lemieux C."/>
            <person name="Pombert J.-F."/>
            <person name="Otis C."/>
            <person name="Turmel M."/>
        </authorList>
    </citation>
    <scope>NUCLEOTIDE SEQUENCE [LARGE SCALE GENOMIC DNA]</scope>
    <source>
        <strain evidence="4 5">RCC1871</strain>
    </source>
</reference>
<dbReference type="SUPFAM" id="SSF54626">
    <property type="entry name" value="Chalcone isomerase"/>
    <property type="match status" value="1"/>
</dbReference>
<dbReference type="InterPro" id="IPR016089">
    <property type="entry name" value="Chalcone_isomerase_bundle_sf"/>
</dbReference>
<evidence type="ECO:0000256" key="2">
    <source>
        <dbReference type="SAM" id="MobiDB-lite"/>
    </source>
</evidence>
<organism evidence="4 5">
    <name type="scientific">Chloropicon roscoffensis</name>
    <dbReference type="NCBI Taxonomy" id="1461544"/>
    <lineage>
        <taxon>Eukaryota</taxon>
        <taxon>Viridiplantae</taxon>
        <taxon>Chlorophyta</taxon>
        <taxon>Chloropicophyceae</taxon>
        <taxon>Chloropicales</taxon>
        <taxon>Chloropicaceae</taxon>
        <taxon>Chloropicon</taxon>
    </lineage>
</organism>
<dbReference type="PANTHER" id="PTHR47589">
    <property type="entry name" value="FATTY-ACID-BINDING PROTEIN 1"/>
    <property type="match status" value="1"/>
</dbReference>
<feature type="region of interest" description="Disordered" evidence="2">
    <location>
        <begin position="41"/>
        <end position="60"/>
    </location>
</feature>
<evidence type="ECO:0000313" key="5">
    <source>
        <dbReference type="Proteomes" id="UP001472866"/>
    </source>
</evidence>
<dbReference type="InterPro" id="IPR016088">
    <property type="entry name" value="Chalcone_isomerase_3-sand"/>
</dbReference>
<accession>A0AAX4P2I4</accession>
<keyword evidence="5" id="KW-1185">Reference proteome</keyword>
<protein>
    <submittedName>
        <fullName evidence="4">Chalcone_isomerase domain-containing protein</fullName>
    </submittedName>
</protein>
<feature type="compositionally biased region" description="Basic and acidic residues" evidence="2">
    <location>
        <begin position="45"/>
        <end position="58"/>
    </location>
</feature>
<name>A0AAX4P2I4_9CHLO</name>
<dbReference type="EMBL" id="CP151502">
    <property type="protein sequence ID" value="WZN60186.1"/>
    <property type="molecule type" value="Genomic_DNA"/>
</dbReference>
<dbReference type="Gene3D" id="1.10.890.20">
    <property type="match status" value="1"/>
</dbReference>
<dbReference type="GO" id="GO:0016872">
    <property type="term" value="F:intramolecular lyase activity"/>
    <property type="evidence" value="ECO:0007669"/>
    <property type="project" value="InterPro"/>
</dbReference>
<dbReference type="Gene3D" id="3.50.70.10">
    <property type="match status" value="1"/>
</dbReference>
<evidence type="ECO:0000313" key="4">
    <source>
        <dbReference type="EMBL" id="WZN60186.1"/>
    </source>
</evidence>
<feature type="domain" description="Chalcone isomerase" evidence="3">
    <location>
        <begin position="132"/>
        <end position="241"/>
    </location>
</feature>
<dbReference type="InterPro" id="IPR036298">
    <property type="entry name" value="Chalcone_isomerase_sf"/>
</dbReference>
<dbReference type="PANTHER" id="PTHR47589:SF5">
    <property type="entry name" value="CHALCONE ISOMERASE DOMAIN-CONTAINING PROTEIN"/>
    <property type="match status" value="1"/>
</dbReference>
<dbReference type="Pfam" id="PF16036">
    <property type="entry name" value="Chalcone_3"/>
    <property type="match status" value="1"/>
</dbReference>
<gene>
    <name evidence="4" type="ORF">HKI87_02g17150</name>
</gene>
<evidence type="ECO:0000256" key="1">
    <source>
        <dbReference type="ARBA" id="ARBA00007166"/>
    </source>
</evidence>
<dbReference type="InterPro" id="IPR044228">
    <property type="entry name" value="FAP1"/>
</dbReference>
<evidence type="ECO:0000259" key="3">
    <source>
        <dbReference type="Pfam" id="PF16036"/>
    </source>
</evidence>
<dbReference type="InterPro" id="IPR016087">
    <property type="entry name" value="Chalcone_isomerase"/>
</dbReference>
<comment type="similarity">
    <text evidence="1">Belongs to the chalcone isomerase family.</text>
</comment>
<sequence length="249" mass="26345">MSGAKPVEVAAGPLARWRPASLALQLQENLKSKLGKLGKVGGGKGVREVSKGGKKEPKSGMSFPGGVCLAGDRSSCVDLAGVGVRRKRLAGIAAITAYAVGVYFDNGDVARQKGGGFGVRRDTPEKLLDGVVANTRKNVIRLVVVFPKATGKMISKSLDDQIGDKLRAQGHGACFETFTEAFQGEKFRKGTVITFASKNGMLTTFIDGRKKNSVKSTPLNRALVDLYLGQDTITKDVRADTLSSLAGFL</sequence>